<keyword evidence="4" id="KW-1185">Reference proteome</keyword>
<dbReference type="Proteomes" id="UP001595814">
    <property type="component" value="Unassembled WGS sequence"/>
</dbReference>
<accession>A0ABV8JNN2</accession>
<evidence type="ECO:0000256" key="1">
    <source>
        <dbReference type="SAM" id="Phobius"/>
    </source>
</evidence>
<protein>
    <submittedName>
        <fullName evidence="3">Acyltransferase family protein</fullName>
    </submittedName>
</protein>
<gene>
    <name evidence="3" type="ORF">ACFOUT_07630</name>
</gene>
<feature type="transmembrane region" description="Helical" evidence="1">
    <location>
        <begin position="103"/>
        <end position="119"/>
    </location>
</feature>
<evidence type="ECO:0000259" key="2">
    <source>
        <dbReference type="Pfam" id="PF16401"/>
    </source>
</evidence>
<name>A0ABV8JNN2_9FLAO</name>
<proteinExistence type="predicted"/>
<feature type="transmembrane region" description="Helical" evidence="1">
    <location>
        <begin position="12"/>
        <end position="37"/>
    </location>
</feature>
<evidence type="ECO:0000313" key="3">
    <source>
        <dbReference type="EMBL" id="MFC4095741.1"/>
    </source>
</evidence>
<feature type="transmembrane region" description="Helical" evidence="1">
    <location>
        <begin position="66"/>
        <end position="83"/>
    </location>
</feature>
<keyword evidence="1" id="KW-0812">Transmembrane</keyword>
<dbReference type="EMBL" id="JBHSAW010000004">
    <property type="protein sequence ID" value="MFC4095741.1"/>
    <property type="molecule type" value="Genomic_DNA"/>
</dbReference>
<reference evidence="4" key="1">
    <citation type="journal article" date="2019" name="Int. J. Syst. Evol. Microbiol.">
        <title>The Global Catalogue of Microorganisms (GCM) 10K type strain sequencing project: providing services to taxonomists for standard genome sequencing and annotation.</title>
        <authorList>
            <consortium name="The Broad Institute Genomics Platform"/>
            <consortium name="The Broad Institute Genome Sequencing Center for Infectious Disease"/>
            <person name="Wu L."/>
            <person name="Ma J."/>
        </authorList>
    </citation>
    <scope>NUCLEOTIDE SEQUENCE [LARGE SCALE GENOMIC DNA]</scope>
    <source>
        <strain evidence="4">CECT 7477</strain>
    </source>
</reference>
<dbReference type="PANTHER" id="PTHR31061:SF24">
    <property type="entry name" value="LD22376P"/>
    <property type="match status" value="1"/>
</dbReference>
<dbReference type="PANTHER" id="PTHR31061">
    <property type="entry name" value="LD22376P"/>
    <property type="match status" value="1"/>
</dbReference>
<feature type="transmembrane region" description="Helical" evidence="1">
    <location>
        <begin position="338"/>
        <end position="359"/>
    </location>
</feature>
<dbReference type="GO" id="GO:0016746">
    <property type="term" value="F:acyltransferase activity"/>
    <property type="evidence" value="ECO:0007669"/>
    <property type="project" value="UniProtKB-KW"/>
</dbReference>
<sequence length="368" mass="42085">MSQLADNVSKRLFSLDVFRGLTMFLLIAEAAGFHHYFSEWAEGGLFEGIAHQLHHHPWNGLRFWDLIQPFFMFIVGVAMPFSLRKRLAKGDRKSVNKHIFRRCFLLFAFGVLLHCVYSHELVWELWNVLVQLAFTILIAYAIMQLPNKTQIGISMGLLLLTEVLYRAYNPGAPYAQGHDSFGSFVDQLVMGQVNDGYWVFVNFIPTAAHTIWGVVCGKLLLEHLPEKEKIKQFVIWGSIILVFGFALDILGITPIVKRIATTSFTLASGGFAILTLAFFYWAIDVRDHQPKWLKIFSVVGTNSIFIYLFAETVGAQWFRGFGKIWVNGLLAPLGVPEPAIMVWSSLAVLFIFWYITYFLDQHKIYFKV</sequence>
<feature type="transmembrane region" description="Helical" evidence="1">
    <location>
        <begin position="197"/>
        <end position="221"/>
    </location>
</feature>
<dbReference type="Pfam" id="PF16401">
    <property type="entry name" value="DUF5009"/>
    <property type="match status" value="1"/>
</dbReference>
<keyword evidence="3" id="KW-0808">Transferase</keyword>
<feature type="transmembrane region" description="Helical" evidence="1">
    <location>
        <begin position="150"/>
        <end position="168"/>
    </location>
</feature>
<keyword evidence="3" id="KW-0012">Acyltransferase</keyword>
<organism evidence="3 4">
    <name type="scientific">Euzebyella saccharophila</name>
    <dbReference type="NCBI Taxonomy" id="679664"/>
    <lineage>
        <taxon>Bacteria</taxon>
        <taxon>Pseudomonadati</taxon>
        <taxon>Bacteroidota</taxon>
        <taxon>Flavobacteriia</taxon>
        <taxon>Flavobacteriales</taxon>
        <taxon>Flavobacteriaceae</taxon>
        <taxon>Euzebyella</taxon>
    </lineage>
</organism>
<comment type="caution">
    <text evidence="3">The sequence shown here is derived from an EMBL/GenBank/DDBJ whole genome shotgun (WGS) entry which is preliminary data.</text>
</comment>
<feature type="transmembrane region" description="Helical" evidence="1">
    <location>
        <begin position="125"/>
        <end position="143"/>
    </location>
</feature>
<dbReference type="RefSeq" id="WP_192460611.1">
    <property type="nucleotide sequence ID" value="NZ_JACYFJ010000001.1"/>
</dbReference>
<feature type="domain" description="DUF5009" evidence="2">
    <location>
        <begin position="13"/>
        <end position="113"/>
    </location>
</feature>
<dbReference type="InterPro" id="IPR032176">
    <property type="entry name" value="DUF5009"/>
</dbReference>
<feature type="transmembrane region" description="Helical" evidence="1">
    <location>
        <begin position="262"/>
        <end position="283"/>
    </location>
</feature>
<feature type="transmembrane region" description="Helical" evidence="1">
    <location>
        <begin position="233"/>
        <end position="256"/>
    </location>
</feature>
<feature type="transmembrane region" description="Helical" evidence="1">
    <location>
        <begin position="295"/>
        <end position="318"/>
    </location>
</feature>
<evidence type="ECO:0000313" key="4">
    <source>
        <dbReference type="Proteomes" id="UP001595814"/>
    </source>
</evidence>
<keyword evidence="1" id="KW-0472">Membrane</keyword>
<keyword evidence="1" id="KW-1133">Transmembrane helix</keyword>